<gene>
    <name evidence="2" type="primary">8236920</name>
    <name evidence="1" type="ORF">Phum_PHUM600900</name>
</gene>
<organism>
    <name type="scientific">Pediculus humanus subsp. corporis</name>
    <name type="common">Body louse</name>
    <dbReference type="NCBI Taxonomy" id="121224"/>
    <lineage>
        <taxon>Eukaryota</taxon>
        <taxon>Metazoa</taxon>
        <taxon>Ecdysozoa</taxon>
        <taxon>Arthropoda</taxon>
        <taxon>Hexapoda</taxon>
        <taxon>Insecta</taxon>
        <taxon>Pterygota</taxon>
        <taxon>Neoptera</taxon>
        <taxon>Paraneoptera</taxon>
        <taxon>Psocodea</taxon>
        <taxon>Troctomorpha</taxon>
        <taxon>Phthiraptera</taxon>
        <taxon>Anoplura</taxon>
        <taxon>Pediculidae</taxon>
        <taxon>Pediculus</taxon>
    </lineage>
</organism>
<dbReference type="AlphaFoldDB" id="E0W335"/>
<dbReference type="GeneID" id="8236920"/>
<protein>
    <submittedName>
        <fullName evidence="1 2">Uncharacterized protein</fullName>
    </submittedName>
</protein>
<reference evidence="1" key="2">
    <citation type="submission" date="2007-04" db="EMBL/GenBank/DDBJ databases">
        <title>The genome of the human body louse.</title>
        <authorList>
            <consortium name="The Human Body Louse Genome Consortium"/>
            <person name="Kirkness E."/>
            <person name="Walenz B."/>
            <person name="Hass B."/>
            <person name="Bruggner R."/>
            <person name="Strausberg R."/>
        </authorList>
    </citation>
    <scope>NUCLEOTIDE SEQUENCE</scope>
    <source>
        <strain evidence="1">USDA</strain>
    </source>
</reference>
<accession>E0W335</accession>
<evidence type="ECO:0000313" key="2">
    <source>
        <dbReference type="EnsemblMetazoa" id="PHUM600900-PA"/>
    </source>
</evidence>
<dbReference type="FunCoup" id="E0W335">
    <property type="interactions" value="75"/>
</dbReference>
<dbReference type="VEuPathDB" id="VectorBase:PHUM600900"/>
<reference evidence="1" key="1">
    <citation type="submission" date="2007-04" db="EMBL/GenBank/DDBJ databases">
        <title>Annotation of Pediculus humanus corporis strain USDA.</title>
        <authorList>
            <person name="Kirkness E."/>
            <person name="Hannick L."/>
            <person name="Hass B."/>
            <person name="Bruggner R."/>
            <person name="Lawson D."/>
            <person name="Bidwell S."/>
            <person name="Joardar V."/>
            <person name="Caler E."/>
            <person name="Walenz B."/>
            <person name="Inman J."/>
            <person name="Schobel S."/>
            <person name="Galinsky K."/>
            <person name="Amedeo P."/>
            <person name="Strausberg R."/>
        </authorList>
    </citation>
    <scope>NUCLEOTIDE SEQUENCE</scope>
    <source>
        <strain evidence="1">USDA</strain>
    </source>
</reference>
<dbReference type="EMBL" id="AAZO01007327">
    <property type="status" value="NOT_ANNOTATED_CDS"/>
    <property type="molecule type" value="Genomic_DNA"/>
</dbReference>
<dbReference type="Proteomes" id="UP000009046">
    <property type="component" value="Unassembled WGS sequence"/>
</dbReference>
<dbReference type="HOGENOM" id="CLU_2187065_0_0_1"/>
<dbReference type="EnsemblMetazoa" id="PHUM600900-RA">
    <property type="protein sequence ID" value="PHUM600900-PA"/>
    <property type="gene ID" value="PHUM600900"/>
</dbReference>
<dbReference type="KEGG" id="phu:Phum_PHUM600900"/>
<reference evidence="2" key="3">
    <citation type="submission" date="2021-02" db="UniProtKB">
        <authorList>
            <consortium name="EnsemblMetazoa"/>
        </authorList>
    </citation>
    <scope>IDENTIFICATION</scope>
    <source>
        <strain evidence="2">USDA</strain>
    </source>
</reference>
<dbReference type="CTD" id="8236920"/>
<sequence>MRHISNKNVRVTVLESVKGGIITGIGAGLGGGGIASHFAKEFLTLGEVLMDLKEEEKKKLCDLLLVAINIKIPALLSVLCSASDPTVVKIALEVVEEFLMKEKNLKVTY</sequence>
<dbReference type="EMBL" id="DS235882">
    <property type="protein sequence ID" value="EEB20041.1"/>
    <property type="molecule type" value="Genomic_DNA"/>
</dbReference>
<proteinExistence type="predicted"/>
<evidence type="ECO:0000313" key="3">
    <source>
        <dbReference type="Proteomes" id="UP000009046"/>
    </source>
</evidence>
<dbReference type="RefSeq" id="XP_002432779.1">
    <property type="nucleotide sequence ID" value="XM_002432734.1"/>
</dbReference>
<keyword evidence="3" id="KW-1185">Reference proteome</keyword>
<name>E0W335_PEDHC</name>
<dbReference type="InParanoid" id="E0W335"/>
<evidence type="ECO:0000313" key="1">
    <source>
        <dbReference type="EMBL" id="EEB20041.1"/>
    </source>
</evidence>